<proteinExistence type="predicted"/>
<feature type="region of interest" description="Disordered" evidence="1">
    <location>
        <begin position="73"/>
        <end position="101"/>
    </location>
</feature>
<accession>A0A974P634</accession>
<gene>
    <name evidence="2" type="ORF">JKL49_10465</name>
</gene>
<dbReference type="AlphaFoldDB" id="A0A974P634"/>
<protein>
    <submittedName>
        <fullName evidence="2">Uncharacterized protein</fullName>
    </submittedName>
</protein>
<dbReference type="Pfam" id="PF16670">
    <property type="entry name" value="PI-PLC-C1"/>
    <property type="match status" value="1"/>
</dbReference>
<dbReference type="GO" id="GO:0008081">
    <property type="term" value="F:phosphoric diester hydrolase activity"/>
    <property type="evidence" value="ECO:0007669"/>
    <property type="project" value="InterPro"/>
</dbReference>
<dbReference type="InterPro" id="IPR032075">
    <property type="entry name" value="PI-PLC-C1"/>
</dbReference>
<dbReference type="SUPFAM" id="SSF51695">
    <property type="entry name" value="PLC-like phosphodiesterases"/>
    <property type="match status" value="1"/>
</dbReference>
<dbReference type="GO" id="GO:0006629">
    <property type="term" value="P:lipid metabolic process"/>
    <property type="evidence" value="ECO:0007669"/>
    <property type="project" value="InterPro"/>
</dbReference>
<dbReference type="Gene3D" id="3.20.20.190">
    <property type="entry name" value="Phosphatidylinositol (PI) phosphodiesterase"/>
    <property type="match status" value="1"/>
</dbReference>
<organism evidence="2">
    <name type="scientific">Phenylobacterium glaciei</name>
    <dbReference type="NCBI Taxonomy" id="2803784"/>
    <lineage>
        <taxon>Bacteria</taxon>
        <taxon>Pseudomonadati</taxon>
        <taxon>Pseudomonadota</taxon>
        <taxon>Alphaproteobacteria</taxon>
        <taxon>Caulobacterales</taxon>
        <taxon>Caulobacteraceae</taxon>
        <taxon>Phenylobacterium</taxon>
    </lineage>
</organism>
<evidence type="ECO:0000256" key="1">
    <source>
        <dbReference type="SAM" id="MobiDB-lite"/>
    </source>
</evidence>
<reference evidence="2" key="1">
    <citation type="submission" date="2021-01" db="EMBL/GenBank/DDBJ databases">
        <title>Genome sequence of Phenylobacterium sp. 20VBR1 isolated from a valley glaceir, Ny-Alesund, Svalbard.</title>
        <authorList>
            <person name="Thomas F.A."/>
            <person name="Krishnan K.P."/>
            <person name="Sinha R.K."/>
        </authorList>
    </citation>
    <scope>NUCLEOTIDE SEQUENCE</scope>
    <source>
        <strain evidence="2">20VBR1</strain>
    </source>
</reference>
<name>A0A974P634_9CAUL</name>
<dbReference type="EMBL" id="CP068570">
    <property type="protein sequence ID" value="QQZ51398.1"/>
    <property type="molecule type" value="Genomic_DNA"/>
</dbReference>
<dbReference type="InterPro" id="IPR017946">
    <property type="entry name" value="PLC-like_Pdiesterase_TIM-brl"/>
</dbReference>
<evidence type="ECO:0000313" key="2">
    <source>
        <dbReference type="EMBL" id="QQZ51398.1"/>
    </source>
</evidence>
<sequence>MKMARDAQSAPYDFTPLKAPGLKVMHVQDLDYRSNCPTFVGCLKEIRAWSQAHPDHVPILVIMNLKEGGAGFPARPRPWPSTPRPWTVSTPRFARSSPIAP</sequence>